<reference evidence="1 2" key="1">
    <citation type="submission" date="2021-04" db="EMBL/GenBank/DDBJ databases">
        <authorList>
            <person name="Bliznina A."/>
        </authorList>
    </citation>
    <scope>NUCLEOTIDE SEQUENCE [LARGE SCALE GENOMIC DNA]</scope>
</reference>
<protein>
    <submittedName>
        <fullName evidence="1">Oidioi.mRNA.OKI2018_I69.chr2.g8191.t1.cds</fullName>
    </submittedName>
</protein>
<proteinExistence type="predicted"/>
<gene>
    <name evidence="1" type="ORF">OKIOD_LOCUS16956</name>
</gene>
<organism evidence="1 2">
    <name type="scientific">Oikopleura dioica</name>
    <name type="common">Tunicate</name>
    <dbReference type="NCBI Taxonomy" id="34765"/>
    <lineage>
        <taxon>Eukaryota</taxon>
        <taxon>Metazoa</taxon>
        <taxon>Chordata</taxon>
        <taxon>Tunicata</taxon>
        <taxon>Appendicularia</taxon>
        <taxon>Copelata</taxon>
        <taxon>Oikopleuridae</taxon>
        <taxon>Oikopleura</taxon>
    </lineage>
</organism>
<dbReference type="EMBL" id="OU015567">
    <property type="protein sequence ID" value="CAG5114121.1"/>
    <property type="molecule type" value="Genomic_DNA"/>
</dbReference>
<sequence length="268" mass="29308">MISNTWERFNDLSNTDFRDVRELLIKYYFEKAFDEVIFLSADKIGLDRATISKLEFYIDKLAKSAAAKARNRTVAVVTFGLLGISSLLPKLVKTYTGVDFHILTGAPSPGRPFTPSRSPLGTDEEAVFQILTGIVGEYGQITCIFANKGPELLKEAYYIPRALKTGANIFGTLIMGSGGTTDALIQYMHGEDPSKINIQIGPESESITLEALLPELLNRNIKLEEIGAAAEAFSMHSLDGAIPDNLPTGVTLDKTGRPAWHSLARQPV</sequence>
<evidence type="ECO:0000313" key="2">
    <source>
        <dbReference type="Proteomes" id="UP001158576"/>
    </source>
</evidence>
<evidence type="ECO:0000313" key="1">
    <source>
        <dbReference type="EMBL" id="CAG5114121.1"/>
    </source>
</evidence>
<keyword evidence="2" id="KW-1185">Reference proteome</keyword>
<accession>A0ABN7TBV9</accession>
<name>A0ABN7TBV9_OIKDI</name>
<dbReference type="Proteomes" id="UP001158576">
    <property type="component" value="Chromosome 2"/>
</dbReference>